<evidence type="ECO:0000313" key="3">
    <source>
        <dbReference type="Proteomes" id="UP001140513"/>
    </source>
</evidence>
<evidence type="ECO:0000313" key="2">
    <source>
        <dbReference type="EMBL" id="KAJ4352565.1"/>
    </source>
</evidence>
<accession>A0A9W8XMF1</accession>
<dbReference type="GeneID" id="80911444"/>
<dbReference type="Proteomes" id="UP001140513">
    <property type="component" value="Unassembled WGS sequence"/>
</dbReference>
<sequence length="217" mass="23644">MNVLESIDETVKIAGSNEVMIGRDESSEDVGPGGLVIEGPGLVVMEDDPDNALSVLEGTKDDEIWRLDGNEGTELFVLDWCLSLEDSELSMLEDTGLWVPEDSRLRVLEDTEVLEESSGRLPFLLDCVIVGASLGGTVEDGSGTASEEVFNEFHATPEDPSVMVELNDVGRVPAVLLSPGIETIDVDELDKFADWANPAEKRQDRATNDPKPMMDRH</sequence>
<evidence type="ECO:0000256" key="1">
    <source>
        <dbReference type="SAM" id="MobiDB-lite"/>
    </source>
</evidence>
<proteinExistence type="predicted"/>
<protein>
    <submittedName>
        <fullName evidence="2">Uncharacterized protein</fullName>
    </submittedName>
</protein>
<dbReference type="RefSeq" id="XP_056070921.1">
    <property type="nucleotide sequence ID" value="XM_056216674.1"/>
</dbReference>
<dbReference type="EMBL" id="JAPEUX010000005">
    <property type="protein sequence ID" value="KAJ4352565.1"/>
    <property type="molecule type" value="Genomic_DNA"/>
</dbReference>
<organism evidence="2 3">
    <name type="scientific">Didymosphaeria variabile</name>
    <dbReference type="NCBI Taxonomy" id="1932322"/>
    <lineage>
        <taxon>Eukaryota</taxon>
        <taxon>Fungi</taxon>
        <taxon>Dikarya</taxon>
        <taxon>Ascomycota</taxon>
        <taxon>Pezizomycotina</taxon>
        <taxon>Dothideomycetes</taxon>
        <taxon>Pleosporomycetidae</taxon>
        <taxon>Pleosporales</taxon>
        <taxon>Massarineae</taxon>
        <taxon>Didymosphaeriaceae</taxon>
        <taxon>Didymosphaeria</taxon>
    </lineage>
</organism>
<reference evidence="2" key="1">
    <citation type="submission" date="2022-10" db="EMBL/GenBank/DDBJ databases">
        <title>Tapping the CABI collections for fungal endophytes: first genome assemblies for Collariella, Neodidymelliopsis, Ascochyta clinopodiicola, Didymella pomorum, Didymosphaeria variabile, Neocosmospora piperis and Neocucurbitaria cava.</title>
        <authorList>
            <person name="Hill R."/>
        </authorList>
    </citation>
    <scope>NUCLEOTIDE SEQUENCE</scope>
    <source>
        <strain evidence="2">IMI 356815</strain>
    </source>
</reference>
<dbReference type="AlphaFoldDB" id="A0A9W8XMF1"/>
<comment type="caution">
    <text evidence="2">The sequence shown here is derived from an EMBL/GenBank/DDBJ whole genome shotgun (WGS) entry which is preliminary data.</text>
</comment>
<gene>
    <name evidence="2" type="ORF">N0V89_007914</name>
</gene>
<feature type="region of interest" description="Disordered" evidence="1">
    <location>
        <begin position="197"/>
        <end position="217"/>
    </location>
</feature>
<name>A0A9W8XMF1_9PLEO</name>
<keyword evidence="3" id="KW-1185">Reference proteome</keyword>